<sequence>MHYVQISYQHLREGNISLLAELTGFNSVQLSMWFNTSRQPNRQSIQRLSRTTGVPEADVMRAIDDRRADVAAAKEINEAIRRAIAERQLAKAKHATVHI</sequence>
<gene>
    <name evidence="1" type="ORF">NC998_20875</name>
</gene>
<comment type="caution">
    <text evidence="1">The sequence shown here is derived from an EMBL/GenBank/DDBJ whole genome shotgun (WGS) entry which is preliminary data.</text>
</comment>
<name>A0ABV0JCR3_9CYAN</name>
<reference evidence="1 2" key="1">
    <citation type="submission" date="2022-04" db="EMBL/GenBank/DDBJ databases">
        <title>Positive selection, recombination, and allopatry shape intraspecific diversity of widespread and dominant cyanobacteria.</title>
        <authorList>
            <person name="Wei J."/>
            <person name="Shu W."/>
            <person name="Hu C."/>
        </authorList>
    </citation>
    <scope>NUCLEOTIDE SEQUENCE [LARGE SCALE GENOMIC DNA]</scope>
    <source>
        <strain evidence="1 2">GB2-A4</strain>
    </source>
</reference>
<dbReference type="RefSeq" id="WP_190440516.1">
    <property type="nucleotide sequence ID" value="NZ_JAMPKM010000015.1"/>
</dbReference>
<keyword evidence="2" id="KW-1185">Reference proteome</keyword>
<dbReference type="InterPro" id="IPR010982">
    <property type="entry name" value="Lambda_DNA-bd_dom_sf"/>
</dbReference>
<accession>A0ABV0JCR3</accession>
<proteinExistence type="predicted"/>
<dbReference type="Proteomes" id="UP001464891">
    <property type="component" value="Unassembled WGS sequence"/>
</dbReference>
<evidence type="ECO:0000313" key="2">
    <source>
        <dbReference type="Proteomes" id="UP001464891"/>
    </source>
</evidence>
<evidence type="ECO:0008006" key="3">
    <source>
        <dbReference type="Google" id="ProtNLM"/>
    </source>
</evidence>
<dbReference type="EMBL" id="JAMPKM010000015">
    <property type="protein sequence ID" value="MEP0819555.1"/>
    <property type="molecule type" value="Genomic_DNA"/>
</dbReference>
<protein>
    <recommendedName>
        <fullName evidence="3">HTH cro/C1-type domain-containing protein</fullName>
    </recommendedName>
</protein>
<organism evidence="1 2">
    <name type="scientific">Trichocoleus desertorum GB2-A4</name>
    <dbReference type="NCBI Taxonomy" id="2933944"/>
    <lineage>
        <taxon>Bacteria</taxon>
        <taxon>Bacillati</taxon>
        <taxon>Cyanobacteriota</taxon>
        <taxon>Cyanophyceae</taxon>
        <taxon>Leptolyngbyales</taxon>
        <taxon>Trichocoleusaceae</taxon>
        <taxon>Trichocoleus</taxon>
    </lineage>
</organism>
<evidence type="ECO:0000313" key="1">
    <source>
        <dbReference type="EMBL" id="MEP0819555.1"/>
    </source>
</evidence>
<dbReference type="Gene3D" id="1.10.260.40">
    <property type="entry name" value="lambda repressor-like DNA-binding domains"/>
    <property type="match status" value="1"/>
</dbReference>